<feature type="domain" description="C3H1-type" evidence="14">
    <location>
        <begin position="148"/>
        <end position="171"/>
    </location>
</feature>
<evidence type="ECO:0000256" key="5">
    <source>
        <dbReference type="ARBA" id="ARBA00022723"/>
    </source>
</evidence>
<reference evidence="16" key="1">
    <citation type="submission" date="2020-05" db="UniProtKB">
        <authorList>
            <consortium name="EnsemblMetazoa"/>
        </authorList>
    </citation>
    <scope>IDENTIFICATION</scope>
    <source>
        <strain evidence="16">USDA</strain>
    </source>
</reference>
<keyword evidence="5 12" id="KW-0479">Metal-binding</keyword>
<dbReference type="Proteomes" id="UP000095300">
    <property type="component" value="Unassembled WGS sequence"/>
</dbReference>
<keyword evidence="17" id="KW-1185">Reference proteome</keyword>
<keyword evidence="7 12" id="KW-0862">Zinc</keyword>
<dbReference type="Gene3D" id="2.30.30.1190">
    <property type="match status" value="1"/>
</dbReference>
<keyword evidence="4" id="KW-0678">Repressor</keyword>
<dbReference type="EnsemblMetazoa" id="SCAU011488-RB">
    <property type="protein sequence ID" value="SCAU011488-PB"/>
    <property type="gene ID" value="SCAU011488"/>
</dbReference>
<dbReference type="GO" id="GO:0005634">
    <property type="term" value="C:nucleus"/>
    <property type="evidence" value="ECO:0007669"/>
    <property type="project" value="UniProtKB-SubCell"/>
</dbReference>
<evidence type="ECO:0000256" key="2">
    <source>
        <dbReference type="ARBA" id="ARBA00004123"/>
    </source>
</evidence>
<evidence type="ECO:0000256" key="10">
    <source>
        <dbReference type="ARBA" id="ARBA00023163"/>
    </source>
</evidence>
<dbReference type="PANTHER" id="PTHR46297">
    <property type="entry name" value="ZINC FINGER CCCH-TYPE WITH G PATCH DOMAIN-CONTAINING PROTEIN"/>
    <property type="match status" value="1"/>
</dbReference>
<evidence type="ECO:0000256" key="8">
    <source>
        <dbReference type="ARBA" id="ARBA00023015"/>
    </source>
</evidence>
<evidence type="ECO:0000259" key="14">
    <source>
        <dbReference type="PROSITE" id="PS50103"/>
    </source>
</evidence>
<dbReference type="GO" id="GO:0000978">
    <property type="term" value="F:RNA polymerase II cis-regulatory region sequence-specific DNA binding"/>
    <property type="evidence" value="ECO:0007669"/>
    <property type="project" value="TreeGrafter"/>
</dbReference>
<feature type="coiled-coil region" evidence="13">
    <location>
        <begin position="443"/>
        <end position="470"/>
    </location>
</feature>
<keyword evidence="10" id="KW-0804">Transcription</keyword>
<dbReference type="OrthoDB" id="5842926at2759"/>
<dbReference type="GO" id="GO:0008270">
    <property type="term" value="F:zinc ion binding"/>
    <property type="evidence" value="ECO:0007669"/>
    <property type="project" value="UniProtKB-KW"/>
</dbReference>
<dbReference type="SMART" id="SM00443">
    <property type="entry name" value="G_patch"/>
    <property type="match status" value="1"/>
</dbReference>
<proteinExistence type="predicted"/>
<dbReference type="GO" id="GO:0001227">
    <property type="term" value="F:DNA-binding transcription repressor activity, RNA polymerase II-specific"/>
    <property type="evidence" value="ECO:0007669"/>
    <property type="project" value="TreeGrafter"/>
</dbReference>
<evidence type="ECO:0000256" key="6">
    <source>
        <dbReference type="ARBA" id="ARBA00022771"/>
    </source>
</evidence>
<keyword evidence="9" id="KW-0238">DNA-binding</keyword>
<dbReference type="InterPro" id="IPR000571">
    <property type="entry name" value="Znf_CCCH"/>
</dbReference>
<evidence type="ECO:0000256" key="13">
    <source>
        <dbReference type="SAM" id="Coils"/>
    </source>
</evidence>
<keyword evidence="11" id="KW-0539">Nucleus</keyword>
<evidence type="ECO:0000256" key="1">
    <source>
        <dbReference type="ARBA" id="ARBA00004062"/>
    </source>
</evidence>
<evidence type="ECO:0000256" key="3">
    <source>
        <dbReference type="ARBA" id="ARBA00022414"/>
    </source>
</evidence>
<keyword evidence="8" id="KW-0805">Transcription regulation</keyword>
<protein>
    <recommendedName>
        <fullName evidence="3">Zinc finger CCCH-type with G patch domain-containing protein</fullName>
    </recommendedName>
</protein>
<sequence>MVNMDQYQAQLLSVEKAIHASENSKEREELRTLKDNLIELIALTQFVDEEKQNEDDEEVNLDDYEMHRFMSEVKEIDQKDELRRLKDKCERMVGEKCSAPYMHSWGAITYHNALICSMEDEAVVADDGNIDVKFRVLFTNPTHKEMLPCPFFLDGSCRFDSENCHFSHGEMVSAGSLREYTVPDFSRLSRNCVVLAKTGDNLWQRGRVLCANYVEKECRVRLDNSSTKNREQDFKFVDLLPIFEDGDSTSDSESETDYPAINDDNCNLNTFTYDVSQSLGDWERYTRGIGSKLMAKMGYIHGTGLGSNGGGIITPIAAQILPMGKSLDYCMSLREAANGDENLFSAEKKLQKDKKKQEAISARAYERETTRVDVFSFINENVLSNSKPIHQSGPLKKCFQNHSSKSLNVESVKVADDIRRKEREIAEVRKSLKRNAEGGADICSRLKKKLREKTYELSCLQEEQDHLSNEQSSRKTKSFVF</sequence>
<feature type="domain" description="G-patch" evidence="15">
    <location>
        <begin position="286"/>
        <end position="332"/>
    </location>
</feature>
<evidence type="ECO:0000256" key="11">
    <source>
        <dbReference type="ARBA" id="ARBA00023242"/>
    </source>
</evidence>
<evidence type="ECO:0000256" key="12">
    <source>
        <dbReference type="PROSITE-ProRule" id="PRU00723"/>
    </source>
</evidence>
<evidence type="ECO:0000313" key="16">
    <source>
        <dbReference type="EnsemblMetazoa" id="SCAU011488-PB"/>
    </source>
</evidence>
<keyword evidence="6 12" id="KW-0863">Zinc-finger</keyword>
<evidence type="ECO:0000256" key="7">
    <source>
        <dbReference type="ARBA" id="ARBA00022833"/>
    </source>
</evidence>
<evidence type="ECO:0000256" key="9">
    <source>
        <dbReference type="ARBA" id="ARBA00023125"/>
    </source>
</evidence>
<dbReference type="AlphaFoldDB" id="A0A1I8PVF9"/>
<comment type="subcellular location">
    <subcellularLocation>
        <location evidence="2">Nucleus</location>
    </subcellularLocation>
</comment>
<feature type="coiled-coil region" evidence="13">
    <location>
        <begin position="4"/>
        <end position="43"/>
    </location>
</feature>
<evidence type="ECO:0000313" key="17">
    <source>
        <dbReference type="Proteomes" id="UP000095300"/>
    </source>
</evidence>
<comment type="function">
    <text evidence="1">Transcription repressor.</text>
</comment>
<accession>A0A1I8PVF9</accession>
<dbReference type="Pfam" id="PF01585">
    <property type="entry name" value="G-patch"/>
    <property type="match status" value="1"/>
</dbReference>
<dbReference type="InterPro" id="IPR000467">
    <property type="entry name" value="G_patch_dom"/>
</dbReference>
<dbReference type="PROSITE" id="PS50174">
    <property type="entry name" value="G_PATCH"/>
    <property type="match status" value="1"/>
</dbReference>
<dbReference type="CDD" id="cd20384">
    <property type="entry name" value="Tudor_ZGPAT"/>
    <property type="match status" value="1"/>
</dbReference>
<evidence type="ECO:0000259" key="15">
    <source>
        <dbReference type="PROSITE" id="PS50174"/>
    </source>
</evidence>
<dbReference type="VEuPathDB" id="VectorBase:SCAU011488"/>
<organism evidence="16 17">
    <name type="scientific">Stomoxys calcitrans</name>
    <name type="common">Stable fly</name>
    <name type="synonym">Conops calcitrans</name>
    <dbReference type="NCBI Taxonomy" id="35570"/>
    <lineage>
        <taxon>Eukaryota</taxon>
        <taxon>Metazoa</taxon>
        <taxon>Ecdysozoa</taxon>
        <taxon>Arthropoda</taxon>
        <taxon>Hexapoda</taxon>
        <taxon>Insecta</taxon>
        <taxon>Pterygota</taxon>
        <taxon>Neoptera</taxon>
        <taxon>Endopterygota</taxon>
        <taxon>Diptera</taxon>
        <taxon>Brachycera</taxon>
        <taxon>Muscomorpha</taxon>
        <taxon>Muscoidea</taxon>
        <taxon>Muscidae</taxon>
        <taxon>Stomoxys</taxon>
    </lineage>
</organism>
<dbReference type="PANTHER" id="PTHR46297:SF1">
    <property type="entry name" value="ZINC FINGER CCCH-TYPE WITH G PATCH DOMAIN-CONTAINING PROTEIN"/>
    <property type="match status" value="1"/>
</dbReference>
<name>A0A1I8PVF9_STOCA</name>
<feature type="zinc finger region" description="C3H1-type" evidence="12">
    <location>
        <begin position="148"/>
        <end position="171"/>
    </location>
</feature>
<dbReference type="PROSITE" id="PS50103">
    <property type="entry name" value="ZF_C3H1"/>
    <property type="match status" value="1"/>
</dbReference>
<evidence type="ECO:0000256" key="4">
    <source>
        <dbReference type="ARBA" id="ARBA00022491"/>
    </source>
</evidence>
<gene>
    <name evidence="16" type="primary">106088746</name>
</gene>
<keyword evidence="13" id="KW-0175">Coiled coil</keyword>